<name>A0ACD5ZM69_AVESA</name>
<accession>A0ACD5ZM69</accession>
<dbReference type="EnsemblPlants" id="AVESA.00010b.r2.7AG1194410.1">
    <property type="protein sequence ID" value="AVESA.00010b.r2.7AG1194410.1.CDS"/>
    <property type="gene ID" value="AVESA.00010b.r2.7AG1194410"/>
</dbReference>
<proteinExistence type="predicted"/>
<organism evidence="1 2">
    <name type="scientific">Avena sativa</name>
    <name type="common">Oat</name>
    <dbReference type="NCBI Taxonomy" id="4498"/>
    <lineage>
        <taxon>Eukaryota</taxon>
        <taxon>Viridiplantae</taxon>
        <taxon>Streptophyta</taxon>
        <taxon>Embryophyta</taxon>
        <taxon>Tracheophyta</taxon>
        <taxon>Spermatophyta</taxon>
        <taxon>Magnoliopsida</taxon>
        <taxon>Liliopsida</taxon>
        <taxon>Poales</taxon>
        <taxon>Poaceae</taxon>
        <taxon>BOP clade</taxon>
        <taxon>Pooideae</taxon>
        <taxon>Poodae</taxon>
        <taxon>Poeae</taxon>
        <taxon>Poeae Chloroplast Group 1 (Aveneae type)</taxon>
        <taxon>Aveninae</taxon>
        <taxon>Avena</taxon>
    </lineage>
</organism>
<sequence length="306" mass="33263">MENYPQHNVLLVVLLFASILTGGCFPSSEKHGTSTRVWHSEIHPDFFLQNKNPTSDQNSRIVYVSSHTRPLQGGNDNYCGAEATLDVYGFNLEHGQESAAAISILNRGDGQPSSLSAIQFGWEINPGLYNDSHTHFFTSWTSCGPLGKCDNMNCPGFQKTPSSIAPGSVITPLSHVNGKKSYITIRIFKEKSSGDWYVHFGVNGDPKQVGYFPKSLIPGLIDKPIVISFVGYATTYKPLPSPPMGSGYVSTSGNAASFTNLKFIDAEGNDHIVDVDLPSIYDKKGCYSPSNIESAQFFYGGPGCND</sequence>
<reference evidence="1" key="1">
    <citation type="submission" date="2021-05" db="EMBL/GenBank/DDBJ databases">
        <authorList>
            <person name="Scholz U."/>
            <person name="Mascher M."/>
            <person name="Fiebig A."/>
        </authorList>
    </citation>
    <scope>NUCLEOTIDE SEQUENCE [LARGE SCALE GENOMIC DNA]</scope>
</reference>
<evidence type="ECO:0000313" key="1">
    <source>
        <dbReference type="EnsemblPlants" id="AVESA.00010b.r2.7AG1194410.1.CDS"/>
    </source>
</evidence>
<reference evidence="1" key="2">
    <citation type="submission" date="2025-09" db="UniProtKB">
        <authorList>
            <consortium name="EnsemblPlants"/>
        </authorList>
    </citation>
    <scope>IDENTIFICATION</scope>
</reference>
<protein>
    <submittedName>
        <fullName evidence="1">Uncharacterized protein</fullName>
    </submittedName>
</protein>
<evidence type="ECO:0000313" key="2">
    <source>
        <dbReference type="Proteomes" id="UP001732700"/>
    </source>
</evidence>
<keyword evidence="2" id="KW-1185">Reference proteome</keyword>
<dbReference type="Proteomes" id="UP001732700">
    <property type="component" value="Chromosome 7A"/>
</dbReference>